<dbReference type="GO" id="GO:0071875">
    <property type="term" value="P:adrenergic receptor signaling pathway"/>
    <property type="evidence" value="ECO:0007669"/>
    <property type="project" value="TreeGrafter"/>
</dbReference>
<dbReference type="InterPro" id="IPR035899">
    <property type="entry name" value="DBL_dom_sf"/>
</dbReference>
<feature type="region of interest" description="Disordered" evidence="9">
    <location>
        <begin position="739"/>
        <end position="760"/>
    </location>
</feature>
<dbReference type="STRING" id="9009.A0A226MV19"/>
<dbReference type="PANTHER" id="PTHR13944">
    <property type="entry name" value="AGAP007712-PA"/>
    <property type="match status" value="1"/>
</dbReference>
<dbReference type="SUPFAM" id="SSF48065">
    <property type="entry name" value="DBL homology domain (DH-domain)"/>
    <property type="match status" value="1"/>
</dbReference>
<dbReference type="InterPro" id="IPR001849">
    <property type="entry name" value="PH_domain"/>
</dbReference>
<organism evidence="13 14">
    <name type="scientific">Callipepla squamata</name>
    <name type="common">Scaled quail</name>
    <dbReference type="NCBI Taxonomy" id="9009"/>
    <lineage>
        <taxon>Eukaryota</taxon>
        <taxon>Metazoa</taxon>
        <taxon>Chordata</taxon>
        <taxon>Craniata</taxon>
        <taxon>Vertebrata</taxon>
        <taxon>Euteleostomi</taxon>
        <taxon>Archelosauria</taxon>
        <taxon>Archosauria</taxon>
        <taxon>Dinosauria</taxon>
        <taxon>Saurischia</taxon>
        <taxon>Theropoda</taxon>
        <taxon>Coelurosauria</taxon>
        <taxon>Aves</taxon>
        <taxon>Neognathae</taxon>
        <taxon>Galloanserae</taxon>
        <taxon>Galliformes</taxon>
        <taxon>Odontophoridae</taxon>
        <taxon>Callipepla</taxon>
    </lineage>
</organism>
<comment type="caution">
    <text evidence="13">The sequence shown here is derived from an EMBL/GenBank/DDBJ whole genome shotgun (WGS) entry which is preliminary data.</text>
</comment>
<evidence type="ECO:0008006" key="15">
    <source>
        <dbReference type="Google" id="ProtNLM"/>
    </source>
</evidence>
<feature type="region of interest" description="Disordered" evidence="9">
    <location>
        <begin position="1"/>
        <end position="23"/>
    </location>
</feature>
<keyword evidence="5" id="KW-0479">Metal-binding</keyword>
<evidence type="ECO:0000256" key="3">
    <source>
        <dbReference type="ARBA" id="ARBA00022553"/>
    </source>
</evidence>
<dbReference type="InterPro" id="IPR002219">
    <property type="entry name" value="PKC_DAG/PE"/>
</dbReference>
<feature type="compositionally biased region" description="Polar residues" evidence="9">
    <location>
        <begin position="987"/>
        <end position="998"/>
    </location>
</feature>
<keyword evidence="4" id="KW-0344">Guanine-nucleotide releasing factor</keyword>
<feature type="region of interest" description="Disordered" evidence="9">
    <location>
        <begin position="831"/>
        <end position="856"/>
    </location>
</feature>
<evidence type="ECO:0000313" key="14">
    <source>
        <dbReference type="Proteomes" id="UP000198323"/>
    </source>
</evidence>
<dbReference type="EMBL" id="MCFN01000440">
    <property type="protein sequence ID" value="OXB58849.1"/>
    <property type="molecule type" value="Genomic_DNA"/>
</dbReference>
<dbReference type="PROSITE" id="PS50010">
    <property type="entry name" value="DH_2"/>
    <property type="match status" value="1"/>
</dbReference>
<dbReference type="InterPro" id="IPR051632">
    <property type="entry name" value="Rho_GEF"/>
</dbReference>
<keyword evidence="14" id="KW-1185">Reference proteome</keyword>
<gene>
    <name evidence="13" type="ORF">ASZ78_004771</name>
</gene>
<feature type="non-terminal residue" evidence="13">
    <location>
        <position position="1"/>
    </location>
</feature>
<dbReference type="GO" id="GO:0016020">
    <property type="term" value="C:membrane"/>
    <property type="evidence" value="ECO:0007669"/>
    <property type="project" value="TreeGrafter"/>
</dbReference>
<dbReference type="OrthoDB" id="28045at2759"/>
<evidence type="ECO:0000259" key="11">
    <source>
        <dbReference type="PROSITE" id="PS50010"/>
    </source>
</evidence>
<dbReference type="Gene3D" id="1.20.900.10">
    <property type="entry name" value="Dbl homology (DH) domain"/>
    <property type="match status" value="1"/>
</dbReference>
<dbReference type="PROSITE" id="PS00479">
    <property type="entry name" value="ZF_DAG_PE_1"/>
    <property type="match status" value="1"/>
</dbReference>
<dbReference type="CDD" id="cd00160">
    <property type="entry name" value="RhoGEF"/>
    <property type="match status" value="1"/>
</dbReference>
<dbReference type="InterPro" id="IPR011993">
    <property type="entry name" value="PH-like_dom_sf"/>
</dbReference>
<dbReference type="FunFam" id="1.20.900.10:FF:000004">
    <property type="entry name" value="Rho guanine nucleotide exchange factor 2"/>
    <property type="match status" value="1"/>
</dbReference>
<dbReference type="GO" id="GO:0008270">
    <property type="term" value="F:zinc ion binding"/>
    <property type="evidence" value="ECO:0007669"/>
    <property type="project" value="UniProtKB-KW"/>
</dbReference>
<keyword evidence="8" id="KW-0175">Coiled coil</keyword>
<dbReference type="GO" id="GO:0015629">
    <property type="term" value="C:actin cytoskeleton"/>
    <property type="evidence" value="ECO:0007669"/>
    <property type="project" value="TreeGrafter"/>
</dbReference>
<sequence>EKEKDKEKTKEKDKDSKEKEKDKKTLNGHLFTATSVVAQAICYHCMKPFNKDSYYCANCNAIVHKGCKESFASCAKVKMKPQKGMLQAHDTSSLPTVTMRKKGSQPKERPRSAILAPDENTVTSIFNNRRSQQPTALSKSVSIQNIAGVGNDDSLIHTWKFLSQSTDSLHKISRVNESTESLVDEGADMNEGQLMGDLELDSKQLEAESWSQAVDSLFLQQQNKDVVKRQDVIYELMQTEMHHVRTLKIMNDVYSAGMLQELQYDQQVVDKIFPCLENLLHIHSQFFQRILERKKESLADKSEKNFVIKKIGDILVNQFSGENAERMKKTYGKFCGHHNEAVNYFKDLYSKDKRFQAFVKKKMSTSLVRRLGISECILLVTQRITKYPVLLQRILQYTTENEVEHEDLTQSLNLVKDVIAAVNSKVSNYEKKMRLDEIYNRTDSKSIMRMKSGQMFAREDLRHRKLIRDGPVSLKNAAGRLKEVQAVLLSDMLIFLQEKDQKYVFASLDQKSTVISLKKLIVREVAHEEKGLFLISMGVKDPEMVEVHASSKEERNGWIHIIQDTINTMDKDEDEGVPCESEFEKKLSDTRIRALKEQLQQKDRQILLLMEEKAKIFSDMADSSMQEDRLLFRANTEEAPKGEAILKAAINEDAGLLSVGKHMKIEMEIAQKPKRVCNREIADFIFSVELLQDLVNRNLDSTLVQQLSGAAIDEEGGVGPISLPKRAETFGGFDSHQMNASKGGMKDEGDDAQDLRRTESDSVLKKAGNANLMFIMKRNSEGVVLQQDTYIEGQKLALSERALSRGFFRPTSLLEQEKQRNLEKQRQELANLKKQQAQHQEEKRRAEKEREAREKKLSELEVTLAKREEEIQKGWQELECRQEELRQLKASYQSEMEKLLVKQKQLDKEWEQFRDMERQSQMWLEHDDKQVSNQHEKLARVCTQSSFEGTSKQKSPSCPKQGHSDAELSVSPKRNNLSRTHKEKSTSHLLSTTNQTNKAAEEQPQMPTRLFGLSKPKEKKEKKKKGRGHRSQESDSHSSEAPPEGEEIFC</sequence>
<dbReference type="GO" id="GO:0043123">
    <property type="term" value="P:positive regulation of canonical NF-kappaB signal transduction"/>
    <property type="evidence" value="ECO:0007669"/>
    <property type="project" value="TreeGrafter"/>
</dbReference>
<dbReference type="Gene3D" id="3.30.60.20">
    <property type="match status" value="1"/>
</dbReference>
<feature type="region of interest" description="Disordered" evidence="9">
    <location>
        <begin position="942"/>
        <end position="1050"/>
    </location>
</feature>
<dbReference type="InterPro" id="IPR041020">
    <property type="entry name" value="PH_16"/>
</dbReference>
<evidence type="ECO:0000256" key="1">
    <source>
        <dbReference type="ARBA" id="ARBA00004496"/>
    </source>
</evidence>
<reference evidence="13 14" key="1">
    <citation type="submission" date="2016-07" db="EMBL/GenBank/DDBJ databases">
        <title>Disparate Historic Effective Population Sizes Predicted by Modern Levels of Genome Diversity for the Scaled Quail (Callipepla squamata) and the Northern Bobwhite (Colinus virginianus): Inferences from First and Second Generation Draft Genome Assemblies for Sympatric New World Quail.</title>
        <authorList>
            <person name="Oldeschulte D.L."/>
            <person name="Halley Y.A."/>
            <person name="Bhattarai E.K."/>
            <person name="Brashear W.A."/>
            <person name="Hill J."/>
            <person name="Metz R.P."/>
            <person name="Johnson C.D."/>
            <person name="Rollins D."/>
            <person name="Peterson M.J."/>
            <person name="Bickhart D.M."/>
            <person name="Decker J.E."/>
            <person name="Seabury C.M."/>
        </authorList>
    </citation>
    <scope>NUCLEOTIDE SEQUENCE [LARGE SCALE GENOMIC DNA]</scope>
    <source>
        <strain evidence="13 14">Texas</strain>
        <tissue evidence="13">Leg muscle</tissue>
    </source>
</reference>
<dbReference type="SUPFAM" id="SSF50729">
    <property type="entry name" value="PH domain-like"/>
    <property type="match status" value="1"/>
</dbReference>
<dbReference type="Proteomes" id="UP000198323">
    <property type="component" value="Unassembled WGS sequence"/>
</dbReference>
<dbReference type="SMART" id="SM00325">
    <property type="entry name" value="RhoGEF"/>
    <property type="match status" value="1"/>
</dbReference>
<dbReference type="GO" id="GO:0005078">
    <property type="term" value="F:MAP-kinase scaffold activity"/>
    <property type="evidence" value="ECO:0007669"/>
    <property type="project" value="TreeGrafter"/>
</dbReference>
<dbReference type="PROSITE" id="PS50003">
    <property type="entry name" value="PH_DOMAIN"/>
    <property type="match status" value="1"/>
</dbReference>
<feature type="compositionally biased region" description="Basic and acidic residues" evidence="9">
    <location>
        <begin position="839"/>
        <end position="856"/>
    </location>
</feature>
<dbReference type="Gene3D" id="2.30.29.30">
    <property type="entry name" value="Pleckstrin-homology domain (PH domain)/Phosphotyrosine-binding domain (PTB)"/>
    <property type="match status" value="1"/>
</dbReference>
<keyword evidence="7" id="KW-0862">Zinc</keyword>
<feature type="compositionally biased region" description="Polar residues" evidence="9">
    <location>
        <begin position="942"/>
        <end position="958"/>
    </location>
</feature>
<keyword evidence="2" id="KW-0963">Cytoplasm</keyword>
<dbReference type="AlphaFoldDB" id="A0A226MV19"/>
<evidence type="ECO:0000256" key="2">
    <source>
        <dbReference type="ARBA" id="ARBA00022490"/>
    </source>
</evidence>
<protein>
    <recommendedName>
        <fullName evidence="15">AKP13 protein</fullName>
    </recommendedName>
</protein>
<feature type="domain" description="DH" evidence="11">
    <location>
        <begin position="228"/>
        <end position="425"/>
    </location>
</feature>
<keyword evidence="3" id="KW-0597">Phosphoprotein</keyword>
<evidence type="ECO:0000259" key="12">
    <source>
        <dbReference type="PROSITE" id="PS50081"/>
    </source>
</evidence>
<feature type="domain" description="Phorbol-ester/DAG-type" evidence="12">
    <location>
        <begin position="28"/>
        <end position="74"/>
    </location>
</feature>
<evidence type="ECO:0000256" key="7">
    <source>
        <dbReference type="ARBA" id="ARBA00022833"/>
    </source>
</evidence>
<dbReference type="CDD" id="cd13392">
    <property type="entry name" value="PH_AKAP13"/>
    <property type="match status" value="1"/>
</dbReference>
<evidence type="ECO:0000256" key="6">
    <source>
        <dbReference type="ARBA" id="ARBA00022771"/>
    </source>
</evidence>
<dbReference type="Pfam" id="PF00621">
    <property type="entry name" value="RhoGEF"/>
    <property type="match status" value="1"/>
</dbReference>
<evidence type="ECO:0000256" key="9">
    <source>
        <dbReference type="SAM" id="MobiDB-lite"/>
    </source>
</evidence>
<dbReference type="GO" id="GO:0035023">
    <property type="term" value="P:regulation of Rho protein signal transduction"/>
    <property type="evidence" value="ECO:0007669"/>
    <property type="project" value="TreeGrafter"/>
</dbReference>
<dbReference type="InterPro" id="IPR046349">
    <property type="entry name" value="C1-like_sf"/>
</dbReference>
<keyword evidence="6" id="KW-0863">Zinc-finger</keyword>
<dbReference type="SMART" id="SM00233">
    <property type="entry name" value="PH"/>
    <property type="match status" value="1"/>
</dbReference>
<dbReference type="PANTHER" id="PTHR13944:SF18">
    <property type="entry name" value="A-KINASE ANCHOR PROTEIN 13"/>
    <property type="match status" value="1"/>
</dbReference>
<evidence type="ECO:0000256" key="8">
    <source>
        <dbReference type="ARBA" id="ARBA00023054"/>
    </source>
</evidence>
<feature type="compositionally biased region" description="Basic residues" evidence="9">
    <location>
        <begin position="1020"/>
        <end position="1029"/>
    </location>
</feature>
<dbReference type="Pfam" id="PF17838">
    <property type="entry name" value="PH_16"/>
    <property type="match status" value="1"/>
</dbReference>
<dbReference type="InterPro" id="IPR000219">
    <property type="entry name" value="DH_dom"/>
</dbReference>
<name>A0A226MV19_CALSU</name>
<evidence type="ECO:0000256" key="5">
    <source>
        <dbReference type="ARBA" id="ARBA00022723"/>
    </source>
</evidence>
<evidence type="ECO:0000259" key="10">
    <source>
        <dbReference type="PROSITE" id="PS50003"/>
    </source>
</evidence>
<evidence type="ECO:0000313" key="13">
    <source>
        <dbReference type="EMBL" id="OXB58849.1"/>
    </source>
</evidence>
<accession>A0A226MV19</accession>
<dbReference type="GO" id="GO:0005085">
    <property type="term" value="F:guanyl-nucleotide exchange factor activity"/>
    <property type="evidence" value="ECO:0007669"/>
    <property type="project" value="UniProtKB-KW"/>
</dbReference>
<dbReference type="FunFam" id="2.30.29.30:FF:000021">
    <property type="entry name" value="Rho guanine nucleotide exchange factor 2"/>
    <property type="match status" value="1"/>
</dbReference>
<feature type="domain" description="PH" evidence="10">
    <location>
        <begin position="465"/>
        <end position="567"/>
    </location>
</feature>
<comment type="subcellular location">
    <subcellularLocation>
        <location evidence="1">Cytoplasm</location>
    </subcellularLocation>
</comment>
<dbReference type="SUPFAM" id="SSF57889">
    <property type="entry name" value="Cysteine-rich domain"/>
    <property type="match status" value="1"/>
</dbReference>
<proteinExistence type="predicted"/>
<dbReference type="GO" id="GO:0005737">
    <property type="term" value="C:cytoplasm"/>
    <property type="evidence" value="ECO:0007669"/>
    <property type="project" value="UniProtKB-SubCell"/>
</dbReference>
<evidence type="ECO:0000256" key="4">
    <source>
        <dbReference type="ARBA" id="ARBA00022658"/>
    </source>
</evidence>
<dbReference type="PROSITE" id="PS50081">
    <property type="entry name" value="ZF_DAG_PE_2"/>
    <property type="match status" value="1"/>
</dbReference>
<dbReference type="CDD" id="cd20878">
    <property type="entry name" value="C1_AKAP13"/>
    <property type="match status" value="1"/>
</dbReference>